<keyword evidence="4 5" id="KW-0472">Membrane</keyword>
<feature type="transmembrane region" description="Helical" evidence="5">
    <location>
        <begin position="112"/>
        <end position="133"/>
    </location>
</feature>
<dbReference type="GO" id="GO:0005886">
    <property type="term" value="C:plasma membrane"/>
    <property type="evidence" value="ECO:0007669"/>
    <property type="project" value="TreeGrafter"/>
</dbReference>
<keyword evidence="3 5" id="KW-1133">Transmembrane helix</keyword>
<dbReference type="InterPro" id="IPR056739">
    <property type="entry name" value="NfeD_membrane"/>
</dbReference>
<comment type="subcellular location">
    <subcellularLocation>
        <location evidence="1">Membrane</location>
        <topology evidence="1">Multi-pass membrane protein</topology>
    </subcellularLocation>
</comment>
<feature type="transmembrane region" description="Helical" evidence="5">
    <location>
        <begin position="46"/>
        <end position="66"/>
    </location>
</feature>
<feature type="domain" description="NfeD integral membrane" evidence="7">
    <location>
        <begin position="21"/>
        <end position="134"/>
    </location>
</feature>
<feature type="transmembrane region" description="Helical" evidence="5">
    <location>
        <begin position="72"/>
        <end position="105"/>
    </location>
</feature>
<evidence type="ECO:0000259" key="7">
    <source>
        <dbReference type="Pfam" id="PF24961"/>
    </source>
</evidence>
<evidence type="ECO:0000313" key="8">
    <source>
        <dbReference type="EMBL" id="MXQ53612.1"/>
    </source>
</evidence>
<dbReference type="InterPro" id="IPR012340">
    <property type="entry name" value="NA-bd_OB-fold"/>
</dbReference>
<comment type="caution">
    <text evidence="8">The sequence shown here is derived from an EMBL/GenBank/DDBJ whole genome shotgun (WGS) entry which is preliminary data.</text>
</comment>
<evidence type="ECO:0000256" key="3">
    <source>
        <dbReference type="ARBA" id="ARBA00022989"/>
    </source>
</evidence>
<evidence type="ECO:0000256" key="4">
    <source>
        <dbReference type="ARBA" id="ARBA00023136"/>
    </source>
</evidence>
<evidence type="ECO:0000256" key="5">
    <source>
        <dbReference type="SAM" id="Phobius"/>
    </source>
</evidence>
<accession>A0A6I4VZW6</accession>
<dbReference type="InterPro" id="IPR052165">
    <property type="entry name" value="Membrane_assoc_protease"/>
</dbReference>
<dbReference type="InterPro" id="IPR002810">
    <property type="entry name" value="NfeD-like_C"/>
</dbReference>
<reference evidence="8 9" key="1">
    <citation type="submission" date="2019-12" db="EMBL/GenBank/DDBJ databases">
        <title>Whole-genome analyses of novel actinobacteria.</title>
        <authorList>
            <person name="Sahin N."/>
            <person name="Saygin H."/>
        </authorList>
    </citation>
    <scope>NUCLEOTIDE SEQUENCE [LARGE SCALE GENOMIC DNA]</scope>
    <source>
        <strain evidence="8 9">KC615</strain>
    </source>
</reference>
<name>A0A6I4VZW6_9BACL</name>
<protein>
    <submittedName>
        <fullName evidence="8">Uncharacterized protein</fullName>
    </submittedName>
</protein>
<dbReference type="Proteomes" id="UP000430692">
    <property type="component" value="Unassembled WGS sequence"/>
</dbReference>
<feature type="transmembrane region" description="Helical" evidence="5">
    <location>
        <begin position="20"/>
        <end position="39"/>
    </location>
</feature>
<evidence type="ECO:0000259" key="6">
    <source>
        <dbReference type="Pfam" id="PF01957"/>
    </source>
</evidence>
<dbReference type="PANTHER" id="PTHR33507">
    <property type="entry name" value="INNER MEMBRANE PROTEIN YBBJ"/>
    <property type="match status" value="1"/>
</dbReference>
<dbReference type="PANTHER" id="PTHR33507:SF3">
    <property type="entry name" value="INNER MEMBRANE PROTEIN YBBJ"/>
    <property type="match status" value="1"/>
</dbReference>
<gene>
    <name evidence="8" type="ORF">GSM42_07690</name>
</gene>
<sequence length="225" mass="23824">MALGTTLLAASSWDIVSHPVIMAILLTIGLVGIFVELLAPGHIIPGAIGVGAFVLYFYGQIATGVTEMSAPIIFIIGLVLLIIEIVVPGGIFGTLGAVALFYSVVAAAKSVALGLTALAIGIIATVLILWILYKFFGFRTTWSRIILTSKQNNEEGYTSSKNKKHLIGKTGVATSALRPSGWAEIDGKKQDVVTDGELIQKGSKIIVTNVEGTRVVVKKEDEVME</sequence>
<dbReference type="EMBL" id="WUUL01000004">
    <property type="protein sequence ID" value="MXQ53612.1"/>
    <property type="molecule type" value="Genomic_DNA"/>
</dbReference>
<keyword evidence="9" id="KW-1185">Reference proteome</keyword>
<evidence type="ECO:0000313" key="9">
    <source>
        <dbReference type="Proteomes" id="UP000430692"/>
    </source>
</evidence>
<proteinExistence type="predicted"/>
<dbReference type="Gene3D" id="2.40.50.140">
    <property type="entry name" value="Nucleic acid-binding proteins"/>
    <property type="match status" value="1"/>
</dbReference>
<dbReference type="Pfam" id="PF24961">
    <property type="entry name" value="NfeD_membrane"/>
    <property type="match status" value="1"/>
</dbReference>
<organism evidence="8 9">
    <name type="scientific">Shimazuella alba</name>
    <dbReference type="NCBI Taxonomy" id="2690964"/>
    <lineage>
        <taxon>Bacteria</taxon>
        <taxon>Bacillati</taxon>
        <taxon>Bacillota</taxon>
        <taxon>Bacilli</taxon>
        <taxon>Bacillales</taxon>
        <taxon>Thermoactinomycetaceae</taxon>
        <taxon>Shimazuella</taxon>
    </lineage>
</organism>
<evidence type="ECO:0000256" key="1">
    <source>
        <dbReference type="ARBA" id="ARBA00004141"/>
    </source>
</evidence>
<keyword evidence="2 5" id="KW-0812">Transmembrane</keyword>
<dbReference type="SUPFAM" id="SSF141322">
    <property type="entry name" value="NfeD domain-like"/>
    <property type="match status" value="1"/>
</dbReference>
<feature type="domain" description="NfeD-like C-terminal" evidence="6">
    <location>
        <begin position="165"/>
        <end position="219"/>
    </location>
</feature>
<dbReference type="AlphaFoldDB" id="A0A6I4VZW6"/>
<evidence type="ECO:0000256" key="2">
    <source>
        <dbReference type="ARBA" id="ARBA00022692"/>
    </source>
</evidence>
<dbReference type="Pfam" id="PF01957">
    <property type="entry name" value="NfeD"/>
    <property type="match status" value="1"/>
</dbReference>
<dbReference type="RefSeq" id="WP_160800970.1">
    <property type="nucleotide sequence ID" value="NZ_WUUL01000004.1"/>
</dbReference>